<evidence type="ECO:0000313" key="7">
    <source>
        <dbReference type="EMBL" id="MFC6039942.1"/>
    </source>
</evidence>
<evidence type="ECO:0000259" key="6">
    <source>
        <dbReference type="Pfam" id="PF01642"/>
    </source>
</evidence>
<keyword evidence="3" id="KW-0846">Cobalamin</keyword>
<dbReference type="SUPFAM" id="SSF52242">
    <property type="entry name" value="Cobalamin (vitamin B12)-binding domain"/>
    <property type="match status" value="1"/>
</dbReference>
<keyword evidence="5" id="KW-0170">Cobalt</keyword>
<dbReference type="PANTHER" id="PTHR48101">
    <property type="entry name" value="METHYLMALONYL-COA MUTASE, MITOCHONDRIAL-RELATED"/>
    <property type="match status" value="1"/>
</dbReference>
<accession>A0ABW1L9R5</accession>
<evidence type="ECO:0000256" key="2">
    <source>
        <dbReference type="ARBA" id="ARBA00008465"/>
    </source>
</evidence>
<name>A0ABW1L9R5_9BACL</name>
<dbReference type="Gene3D" id="3.20.20.240">
    <property type="entry name" value="Methylmalonyl-CoA mutase"/>
    <property type="match status" value="2"/>
</dbReference>
<dbReference type="InterPro" id="IPR006099">
    <property type="entry name" value="MeMalonylCoA_mutase_a/b_cat"/>
</dbReference>
<dbReference type="Gene3D" id="3.40.50.280">
    <property type="entry name" value="Cobalamin-binding domain"/>
    <property type="match status" value="1"/>
</dbReference>
<organism evidence="7 8">
    <name type="scientific">Paenisporosarcina macmurdoensis</name>
    <dbReference type="NCBI Taxonomy" id="212659"/>
    <lineage>
        <taxon>Bacteria</taxon>
        <taxon>Bacillati</taxon>
        <taxon>Bacillota</taxon>
        <taxon>Bacilli</taxon>
        <taxon>Bacillales</taxon>
        <taxon>Caryophanaceae</taxon>
        <taxon>Paenisporosarcina</taxon>
    </lineage>
</organism>
<evidence type="ECO:0000256" key="5">
    <source>
        <dbReference type="ARBA" id="ARBA00023285"/>
    </source>
</evidence>
<evidence type="ECO:0000256" key="3">
    <source>
        <dbReference type="ARBA" id="ARBA00022628"/>
    </source>
</evidence>
<comment type="cofactor">
    <cofactor evidence="1">
        <name>adenosylcob(III)alamin</name>
        <dbReference type="ChEBI" id="CHEBI:18408"/>
    </cofactor>
</comment>
<comment type="caution">
    <text evidence="7">The sequence shown here is derived from an EMBL/GenBank/DDBJ whole genome shotgun (WGS) entry which is preliminary data.</text>
</comment>
<dbReference type="Pfam" id="PF01642">
    <property type="entry name" value="MM_CoA_mutase"/>
    <property type="match status" value="1"/>
</dbReference>
<protein>
    <submittedName>
        <fullName evidence="7">Methylmalonyl-CoA mutase family protein</fullName>
    </submittedName>
</protein>
<comment type="similarity">
    <text evidence="2">Belongs to the methylmalonyl-CoA mutase family.</text>
</comment>
<dbReference type="EMBL" id="JBHSRI010000018">
    <property type="protein sequence ID" value="MFC6039942.1"/>
    <property type="molecule type" value="Genomic_DNA"/>
</dbReference>
<gene>
    <name evidence="7" type="ORF">ACFPYN_10965</name>
</gene>
<dbReference type="PANTHER" id="PTHR48101:SF1">
    <property type="entry name" value="METHYLMALONYL-COA MUTASE, LARGE SUBUNIT"/>
    <property type="match status" value="1"/>
</dbReference>
<dbReference type="Proteomes" id="UP001596170">
    <property type="component" value="Unassembled WGS sequence"/>
</dbReference>
<dbReference type="InterPro" id="IPR036724">
    <property type="entry name" value="Cobalamin-bd_sf"/>
</dbReference>
<evidence type="ECO:0000256" key="4">
    <source>
        <dbReference type="ARBA" id="ARBA00023235"/>
    </source>
</evidence>
<dbReference type="SUPFAM" id="SSF51703">
    <property type="entry name" value="Cobalamin (vitamin B12)-dependent enzymes"/>
    <property type="match status" value="1"/>
</dbReference>
<dbReference type="RefSeq" id="WP_377734148.1">
    <property type="nucleotide sequence ID" value="NZ_JBHSRI010000018.1"/>
</dbReference>
<reference evidence="8" key="1">
    <citation type="journal article" date="2019" name="Int. J. Syst. Evol. Microbiol.">
        <title>The Global Catalogue of Microorganisms (GCM) 10K type strain sequencing project: providing services to taxonomists for standard genome sequencing and annotation.</title>
        <authorList>
            <consortium name="The Broad Institute Genomics Platform"/>
            <consortium name="The Broad Institute Genome Sequencing Center for Infectious Disease"/>
            <person name="Wu L."/>
            <person name="Ma J."/>
        </authorList>
    </citation>
    <scope>NUCLEOTIDE SEQUENCE [LARGE SCALE GENOMIC DNA]</scope>
    <source>
        <strain evidence="8">CCUG 54527</strain>
    </source>
</reference>
<dbReference type="InterPro" id="IPR016176">
    <property type="entry name" value="Cbl-dep_enz_cat"/>
</dbReference>
<keyword evidence="4" id="KW-0413">Isomerase</keyword>
<feature type="domain" description="Methylmalonyl-CoA mutase alpha/beta chain catalytic" evidence="6">
    <location>
        <begin position="170"/>
        <end position="415"/>
    </location>
</feature>
<evidence type="ECO:0000256" key="1">
    <source>
        <dbReference type="ARBA" id="ARBA00001922"/>
    </source>
</evidence>
<proteinExistence type="inferred from homology"/>
<sequence>MTIEQMKNTTFPKASFDEWKDAAVRTLKDRPFEQLITPTFEGINLQPLYTSEHLHNTLNYSEIVSHAKKDANWQIAQAVTSNSASEFLHKSKAQLERGNEVIVYVAPTPTWTWSDEELKELASLLSVHPFYLSTSTTDDEIIGVFELFSKQQQVELNGYVNGLSSNSLKTMISTNDIHHSGGTAVHELTYALVKLSKLADKQSDFTSKVAVQFAVDTNFFMEISKLRAFRVLWKAFSTAYNVEPTAIPMLAETSLRSYSKLDPTVNLLRAGNAAFSAVLGGADMITVKPHDVLTGSSPSSERIARNVQLVIREETMVNKMIDVAAGSYYVESLTADLVRQSWALFLQVVEMTPQQQESYLMELAHDVQASRIQVLAKRKASLIGTNMYANPDDLVSASVSNESTDRLAIPFEQLRQHFEENPMKAAVVSFGVLKEVKPRADFVQGFLQAGGLNPVMSPVFTKADEAWHWVKSNQVDYVVIAAKDEVTKEILPLFLQLTDQQTIIDVAGKFAEEKQWHEIGLNSTIYAGQDLIEKMHQLIEVKKKGVQGI</sequence>
<keyword evidence="8" id="KW-1185">Reference proteome</keyword>
<evidence type="ECO:0000313" key="8">
    <source>
        <dbReference type="Proteomes" id="UP001596170"/>
    </source>
</evidence>